<sequence length="167" mass="19581">MMHKEIIERRKAPVIALVLLIITIMLYLHEGLKFVHFDSRNTIKICNIALVVITIYIIFKEVISCGTAYKHAVIANKLIINKISKRQEKNLSSIKISDIVYLGKRNEQPKKYDAKHIGNYTFDKFSMTAYCCVYKVEDSYYKFYFKPSECFIDKVRRHMEIKNSQAS</sequence>
<dbReference type="RefSeq" id="WP_052139478.1">
    <property type="nucleotide sequence ID" value="NZ_CP006905.1"/>
</dbReference>
<keyword evidence="1" id="KW-1133">Transmembrane helix</keyword>
<feature type="transmembrane region" description="Helical" evidence="1">
    <location>
        <begin position="41"/>
        <end position="59"/>
    </location>
</feature>
<evidence type="ECO:0000313" key="2">
    <source>
        <dbReference type="EMBL" id="AIY84037.1"/>
    </source>
</evidence>
<keyword evidence="1" id="KW-0472">Membrane</keyword>
<name>A0A0A7FWP1_9CLOT</name>
<dbReference type="KEGG" id="cbv:U729_1301"/>
<dbReference type="AlphaFoldDB" id="A0A0A7FWP1"/>
<keyword evidence="3" id="KW-1185">Reference proteome</keyword>
<gene>
    <name evidence="2" type="ORF">U729_1301</name>
</gene>
<dbReference type="STRING" id="1561.NPD11_1694"/>
<dbReference type="HOGENOM" id="CLU_1666320_0_0_9"/>
<organism evidence="2 3">
    <name type="scientific">Clostridium baratii str. Sullivan</name>
    <dbReference type="NCBI Taxonomy" id="1415775"/>
    <lineage>
        <taxon>Bacteria</taxon>
        <taxon>Bacillati</taxon>
        <taxon>Bacillota</taxon>
        <taxon>Clostridia</taxon>
        <taxon>Eubacteriales</taxon>
        <taxon>Clostridiaceae</taxon>
        <taxon>Clostridium</taxon>
    </lineage>
</organism>
<protein>
    <submittedName>
        <fullName evidence="2">Uncharacterized protein</fullName>
    </submittedName>
</protein>
<reference evidence="2 3" key="1">
    <citation type="journal article" date="2015" name="Infect. Genet. Evol.">
        <title>Genomic sequences of six botulinum neurotoxin-producing strains representing three clostridial species illustrate the mobility and diversity of botulinum neurotoxin genes.</title>
        <authorList>
            <person name="Smith T.J."/>
            <person name="Hill K.K."/>
            <person name="Xie G."/>
            <person name="Foley B.T."/>
            <person name="Williamson C.H."/>
            <person name="Foster J.T."/>
            <person name="Johnson S.L."/>
            <person name="Chertkov O."/>
            <person name="Teshima H."/>
            <person name="Gibbons H.S."/>
            <person name="Johnsky L.A."/>
            <person name="Karavis M.A."/>
            <person name="Smith L.A."/>
        </authorList>
    </citation>
    <scope>NUCLEOTIDE SEQUENCE [LARGE SCALE GENOMIC DNA]</scope>
    <source>
        <strain evidence="2">Sullivan</strain>
    </source>
</reference>
<dbReference type="eggNOG" id="ENOG5033I23">
    <property type="taxonomic scope" value="Bacteria"/>
</dbReference>
<dbReference type="OrthoDB" id="1953575at2"/>
<dbReference type="EMBL" id="CP006905">
    <property type="protein sequence ID" value="AIY84037.1"/>
    <property type="molecule type" value="Genomic_DNA"/>
</dbReference>
<proteinExistence type="predicted"/>
<evidence type="ECO:0000256" key="1">
    <source>
        <dbReference type="SAM" id="Phobius"/>
    </source>
</evidence>
<feature type="transmembrane region" description="Helical" evidence="1">
    <location>
        <begin position="12"/>
        <end position="29"/>
    </location>
</feature>
<accession>A0A0A7FWP1</accession>
<keyword evidence="1" id="KW-0812">Transmembrane</keyword>
<evidence type="ECO:0000313" key="3">
    <source>
        <dbReference type="Proteomes" id="UP000030635"/>
    </source>
</evidence>
<dbReference type="Proteomes" id="UP000030635">
    <property type="component" value="Chromosome"/>
</dbReference>